<accession>A0AA40CKJ5</accession>
<gene>
    <name evidence="2" type="ORF">B0T16DRAFT_420649</name>
</gene>
<feature type="compositionally biased region" description="Basic residues" evidence="1">
    <location>
        <begin position="87"/>
        <end position="96"/>
    </location>
</feature>
<evidence type="ECO:0000256" key="1">
    <source>
        <dbReference type="SAM" id="MobiDB-lite"/>
    </source>
</evidence>
<dbReference type="EMBL" id="JAULSV010000006">
    <property type="protein sequence ID" value="KAK0641855.1"/>
    <property type="molecule type" value="Genomic_DNA"/>
</dbReference>
<feature type="compositionally biased region" description="Basic and acidic residues" evidence="1">
    <location>
        <begin position="72"/>
        <end position="86"/>
    </location>
</feature>
<reference evidence="2" key="1">
    <citation type="submission" date="2023-06" db="EMBL/GenBank/DDBJ databases">
        <title>Genome-scale phylogeny and comparative genomics of the fungal order Sordariales.</title>
        <authorList>
            <consortium name="Lawrence Berkeley National Laboratory"/>
            <person name="Hensen N."/>
            <person name="Bonometti L."/>
            <person name="Westerberg I."/>
            <person name="Brannstrom I.O."/>
            <person name="Guillou S."/>
            <person name="Cros-Aarteil S."/>
            <person name="Calhoun S."/>
            <person name="Haridas S."/>
            <person name="Kuo A."/>
            <person name="Mondo S."/>
            <person name="Pangilinan J."/>
            <person name="Riley R."/>
            <person name="Labutti K."/>
            <person name="Andreopoulos B."/>
            <person name="Lipzen A."/>
            <person name="Chen C."/>
            <person name="Yanf M."/>
            <person name="Daum C."/>
            <person name="Ng V."/>
            <person name="Clum A."/>
            <person name="Steindorff A."/>
            <person name="Ohm R."/>
            <person name="Martin F."/>
            <person name="Silar P."/>
            <person name="Natvig D."/>
            <person name="Lalanne C."/>
            <person name="Gautier V."/>
            <person name="Ament-Velasquez S.L."/>
            <person name="Kruys A."/>
            <person name="Hutchinson M.I."/>
            <person name="Powell A.J."/>
            <person name="Barry K."/>
            <person name="Miller A.N."/>
            <person name="Grigoriev I.V."/>
            <person name="Debuchy R."/>
            <person name="Gladieux P."/>
            <person name="Thoren M.H."/>
            <person name="Johannesson H."/>
        </authorList>
    </citation>
    <scope>NUCLEOTIDE SEQUENCE</scope>
    <source>
        <strain evidence="2">SMH2532-1</strain>
    </source>
</reference>
<evidence type="ECO:0000313" key="2">
    <source>
        <dbReference type="EMBL" id="KAK0641855.1"/>
    </source>
</evidence>
<evidence type="ECO:0000313" key="3">
    <source>
        <dbReference type="Proteomes" id="UP001174936"/>
    </source>
</evidence>
<dbReference type="Proteomes" id="UP001174936">
    <property type="component" value="Unassembled WGS sequence"/>
</dbReference>
<name>A0AA40CKJ5_9PEZI</name>
<feature type="region of interest" description="Disordered" evidence="1">
    <location>
        <begin position="178"/>
        <end position="234"/>
    </location>
</feature>
<keyword evidence="3" id="KW-1185">Reference proteome</keyword>
<organism evidence="2 3">
    <name type="scientific">Cercophora newfieldiana</name>
    <dbReference type="NCBI Taxonomy" id="92897"/>
    <lineage>
        <taxon>Eukaryota</taxon>
        <taxon>Fungi</taxon>
        <taxon>Dikarya</taxon>
        <taxon>Ascomycota</taxon>
        <taxon>Pezizomycotina</taxon>
        <taxon>Sordariomycetes</taxon>
        <taxon>Sordariomycetidae</taxon>
        <taxon>Sordariales</taxon>
        <taxon>Lasiosphaeriaceae</taxon>
        <taxon>Cercophora</taxon>
    </lineage>
</organism>
<protein>
    <submittedName>
        <fullName evidence="2">Uncharacterized protein</fullName>
    </submittedName>
</protein>
<dbReference type="AlphaFoldDB" id="A0AA40CKJ5"/>
<comment type="caution">
    <text evidence="2">The sequence shown here is derived from an EMBL/GenBank/DDBJ whole genome shotgun (WGS) entry which is preliminary data.</text>
</comment>
<feature type="compositionally biased region" description="Low complexity" evidence="1">
    <location>
        <begin position="178"/>
        <end position="192"/>
    </location>
</feature>
<sequence>MITLFLRFGAMPPIPITPSGRPLPERESFPIIFYPTPRKQEQAPAIINGSHPTLNFAPALQTAYTELLQTKSKQDAKHRERKERRTEKRRQKRQEKRKVDQKANSQNEEDTPPRVGTAANHYYYYYPTYLPQYGGRYPVYPASIGRWNSSPYAPGYGMQPYGGQAGSNPNSSPCGPNCPVCVPETRGSADSSENSDESDRPQSPPPRLRSALKGQGVPRHSSAAEVGKKVTFMD</sequence>
<proteinExistence type="predicted"/>
<feature type="region of interest" description="Disordered" evidence="1">
    <location>
        <begin position="70"/>
        <end position="116"/>
    </location>
</feature>